<dbReference type="EMBL" id="QREG01000001">
    <property type="protein sequence ID" value="REE05713.1"/>
    <property type="molecule type" value="Genomic_DNA"/>
</dbReference>
<evidence type="ECO:0000256" key="1">
    <source>
        <dbReference type="ARBA" id="ARBA00004167"/>
    </source>
</evidence>
<evidence type="ECO:0000313" key="7">
    <source>
        <dbReference type="EMBL" id="REE05713.1"/>
    </source>
</evidence>
<evidence type="ECO:0000256" key="4">
    <source>
        <dbReference type="ARBA" id="ARBA00023136"/>
    </source>
</evidence>
<keyword evidence="3 5" id="KW-1133">Transmembrane helix</keyword>
<comment type="subcellular location">
    <subcellularLocation>
        <location evidence="1">Membrane</location>
        <topology evidence="1">Single-pass membrane protein</topology>
    </subcellularLocation>
</comment>
<dbReference type="Proteomes" id="UP000256779">
    <property type="component" value="Unassembled WGS sequence"/>
</dbReference>
<comment type="caution">
    <text evidence="7">The sequence shown here is derived from an EMBL/GenBank/DDBJ whole genome shotgun (WGS) entry which is preliminary data.</text>
</comment>
<evidence type="ECO:0000256" key="5">
    <source>
        <dbReference type="SAM" id="Phobius"/>
    </source>
</evidence>
<name>A0A3D9LIR7_MARFU</name>
<evidence type="ECO:0000256" key="3">
    <source>
        <dbReference type="ARBA" id="ARBA00022989"/>
    </source>
</evidence>
<dbReference type="InterPro" id="IPR007452">
    <property type="entry name" value="TamB_C"/>
</dbReference>
<dbReference type="OrthoDB" id="9811276at2"/>
<dbReference type="GO" id="GO:0009306">
    <property type="term" value="P:protein secretion"/>
    <property type="evidence" value="ECO:0007669"/>
    <property type="project" value="InterPro"/>
</dbReference>
<protein>
    <submittedName>
        <fullName evidence="7">Uncharacterized protein DUF490</fullName>
    </submittedName>
</protein>
<dbReference type="GO" id="GO:0005886">
    <property type="term" value="C:plasma membrane"/>
    <property type="evidence" value="ECO:0007669"/>
    <property type="project" value="InterPro"/>
</dbReference>
<gene>
    <name evidence="7" type="ORF">C7460_101231</name>
</gene>
<reference evidence="7 8" key="1">
    <citation type="submission" date="2018-07" db="EMBL/GenBank/DDBJ databases">
        <title>Genomic Encyclopedia of Type Strains, Phase IV (KMG-IV): sequencing the most valuable type-strain genomes for metagenomic binning, comparative biology and taxonomic classification.</title>
        <authorList>
            <person name="Goeker M."/>
        </authorList>
    </citation>
    <scope>NUCLEOTIDE SEQUENCE [LARGE SCALE GENOMIC DNA]</scope>
    <source>
        <strain evidence="7 8">DSM 4134</strain>
    </source>
</reference>
<dbReference type="PANTHER" id="PTHR36985:SF1">
    <property type="entry name" value="TRANSLOCATION AND ASSEMBLY MODULE SUBUNIT TAMB"/>
    <property type="match status" value="1"/>
</dbReference>
<keyword evidence="8" id="KW-1185">Reference proteome</keyword>
<keyword evidence="4 5" id="KW-0472">Membrane</keyword>
<dbReference type="PANTHER" id="PTHR36985">
    <property type="entry name" value="TRANSLOCATION AND ASSEMBLY MODULE SUBUNIT TAMB"/>
    <property type="match status" value="1"/>
</dbReference>
<accession>A0A3D9LIR7</accession>
<dbReference type="Pfam" id="PF04357">
    <property type="entry name" value="TamB"/>
    <property type="match status" value="1"/>
</dbReference>
<evidence type="ECO:0000256" key="2">
    <source>
        <dbReference type="ARBA" id="ARBA00022692"/>
    </source>
</evidence>
<evidence type="ECO:0000259" key="6">
    <source>
        <dbReference type="Pfam" id="PF04357"/>
    </source>
</evidence>
<dbReference type="RefSeq" id="WP_115866219.1">
    <property type="nucleotide sequence ID" value="NZ_QREG01000001.1"/>
</dbReference>
<sequence length="1488" mass="165816">MVRNILKFLRRVVLWTLTFLAIFLTVLILLLQTPLFQNFVADVVVDKINQETRQSAKFKNIQIKWFDFVEIKGLEVFDYKGEPLVAVGELSVDFQLSKILNPQEIAFDQVYLQDGGLYLHDYDDDEAINLVEFINDIKQLTGSKPKDTLKKSPSVHIDKIRLDHFQFAFYNEKKPKMPKDKFDYGNFLLEIPGATLKSFLLVSDTIEANIESLAARDPSSGLTIQEMSSLFHLSNKAIDLSELYLKTSRSEIRDKIRLEYSGLDDLGAFVDSVSMDIHLKNATIDKRDIDYFADIPAEGFDARVTAQINGTVPHLSIDELQIYVGQQSHVYGSVDFMGLPRIEETFIDARLTQAFARPTDLKPFLGPNYEQVKNLGAIGFSGSFLGFVNDFVARGEFNTREGNIASDINLKFPADWEDVRYSGKLQLEDFNVGALLEDPSMVGAVNMDGTIKGKGATVQKARFYLNADLWQSEFFGYRYDSIQAEGDFASEFFKGRLSIADPNCQISTEGSVDLAARPEVIAVSSKVDALDLFELGFVNEPLSLSGSLQADVTSLNLDSLQGKVQVGGLKLRWKQDSVELDSIMVASYVSKDNREIAMNLPEVRMRMAGDFSFSQLTNDAKAIFRELEAYVKPDYQRGEKKSLHDYDRYSIDFELQYDNIADYIKLLDVPLYLSPGGHVTGTYYQRSNATLSVFAEIDSINYQEVGYKENTIDINLSKDLDSASIIASVQLMSGVQNWRKIPQTNDLLVEAVWNDKHVDLSSSIRQPANNSSLAVNGQLRILTDRLVFSFLPSRLILFDNQWFFNPYNKVVYTEDKITVDRLELYQNDQSILLKGSYSDSALTNLTLNFDAFELKTISGLLPLDVAGVLNSSIELQRQKRQEPFILSSDVSIVDFELNEFLVGDVSGKSEWNPDKQGLKLDLNVVREGVETIAIGGYYTPDAEEELAVEASFNKANLQVLDPFSGALFSNIGGLADGDMQLNGTLDRPVVTGESTITNGRMRFDYLGTTYEFDGAVAFDNNAIKLNGIRLVDKDGDKASLTGAIQHDGFTDFYTNLNLAASEFQFLNTTASDNSLYYGTANASGDISVRGPFDDLVITAKATTEKGTKLYIPLSGESEVSQKEYISFVDFSDTTDVLDIEEAVKNSISGVRLDFEIDVTPDAYVELIFDIRTGDIIRGRGAGNLNLTLDTNGEFELFGDLNITEGAYNFTVPNFVNKEFSVVPGSTISWYGDPYAGVLDLEATYRQLASFDAYLGKEEEGISTKYPVLVVLKLNGEMLSPTIDFEIKLEDSRASPANEIVGAINTINNDEQQLKKQVFSLLILRKLSPPSSFAVSGGMGNSLSEFVSNQFSYFISQVDENLEVDIDLASMDANAFNTFQLRLSYTFLDGRLQVSGGGGMPQGADDVAGTATYIGDWSVRYLLTPDGHLRVKAFSQTEQVANDLQRETGVSFQYLKSFNDFKELLSKTREESIRTAPKNMEAEKAANES</sequence>
<keyword evidence="2 5" id="KW-0812">Transmembrane</keyword>
<proteinExistence type="predicted"/>
<feature type="transmembrane region" description="Helical" evidence="5">
    <location>
        <begin position="12"/>
        <end position="31"/>
    </location>
</feature>
<evidence type="ECO:0000313" key="8">
    <source>
        <dbReference type="Proteomes" id="UP000256779"/>
    </source>
</evidence>
<feature type="domain" description="Translocation and assembly module TamB C-terminal" evidence="6">
    <location>
        <begin position="1033"/>
        <end position="1453"/>
    </location>
</feature>
<organism evidence="7 8">
    <name type="scientific">Marinoscillum furvescens DSM 4134</name>
    <dbReference type="NCBI Taxonomy" id="1122208"/>
    <lineage>
        <taxon>Bacteria</taxon>
        <taxon>Pseudomonadati</taxon>
        <taxon>Bacteroidota</taxon>
        <taxon>Cytophagia</taxon>
        <taxon>Cytophagales</taxon>
        <taxon>Reichenbachiellaceae</taxon>
        <taxon>Marinoscillum</taxon>
    </lineage>
</organism>